<dbReference type="RefSeq" id="WP_185045496.1">
    <property type="nucleotide sequence ID" value="NZ_BAABFG010000005.1"/>
</dbReference>
<comment type="caution">
    <text evidence="2">The sequence shown here is derived from an EMBL/GenBank/DDBJ whole genome shotgun (WGS) entry which is preliminary data.</text>
</comment>
<keyword evidence="1" id="KW-1133">Transmembrane helix</keyword>
<sequence length="310" mass="33097">MSRLIILVLLGATLAVGALLVKLGLPVPAALALALTAVGAATLAVERKAERDSPVFGITFMSMGALAGVAGMVKAVPQVNGWVVGIGTLIAEIALLIGVLKGYRKLAGQAGSMLRRRLAERKGWTYAAEAAVPVPGPRSVSRLLAVPNDATSTTGQEVVHGTANGMNFMVFDRRRPNDSNSEPQTVWIVQLPVALPWLLASYLDYLKQEEGAADPSANLRAQLMGLPEVRPGQPQDHTDQPEFGRVLFTPEVRRIVATPDFPRRWWIEGNCLCSTWDGAVAGPKDVEQQVDLLTGLAARFPWPALTGTPS</sequence>
<keyword evidence="2" id="KW-0378">Hydrolase</keyword>
<evidence type="ECO:0000313" key="3">
    <source>
        <dbReference type="Proteomes" id="UP000546162"/>
    </source>
</evidence>
<organism evidence="2 3">
    <name type="scientific">Actinoplanes octamycinicus</name>
    <dbReference type="NCBI Taxonomy" id="135948"/>
    <lineage>
        <taxon>Bacteria</taxon>
        <taxon>Bacillati</taxon>
        <taxon>Actinomycetota</taxon>
        <taxon>Actinomycetes</taxon>
        <taxon>Micromonosporales</taxon>
        <taxon>Micromonosporaceae</taxon>
        <taxon>Actinoplanes</taxon>
    </lineage>
</organism>
<feature type="transmembrane region" description="Helical" evidence="1">
    <location>
        <begin position="27"/>
        <end position="45"/>
    </location>
</feature>
<dbReference type="EMBL" id="JACHNB010000001">
    <property type="protein sequence ID" value="MBB4745218.1"/>
    <property type="molecule type" value="Genomic_DNA"/>
</dbReference>
<reference evidence="2 3" key="1">
    <citation type="submission" date="2020-08" db="EMBL/GenBank/DDBJ databases">
        <title>Sequencing the genomes of 1000 actinobacteria strains.</title>
        <authorList>
            <person name="Klenk H.-P."/>
        </authorList>
    </citation>
    <scope>NUCLEOTIDE SEQUENCE [LARGE SCALE GENOMIC DNA]</scope>
    <source>
        <strain evidence="2 3">DSM 45809</strain>
    </source>
</reference>
<protein>
    <submittedName>
        <fullName evidence="2">Membrane protein implicated in regulation of membrane protease activity</fullName>
    </submittedName>
</protein>
<evidence type="ECO:0000256" key="1">
    <source>
        <dbReference type="SAM" id="Phobius"/>
    </source>
</evidence>
<name>A0A7W7MCL2_9ACTN</name>
<dbReference type="AlphaFoldDB" id="A0A7W7MCL2"/>
<proteinExistence type="predicted"/>
<keyword evidence="1" id="KW-0472">Membrane</keyword>
<feature type="transmembrane region" description="Helical" evidence="1">
    <location>
        <begin position="82"/>
        <end position="103"/>
    </location>
</feature>
<keyword evidence="1" id="KW-0812">Transmembrane</keyword>
<dbReference type="GO" id="GO:0006508">
    <property type="term" value="P:proteolysis"/>
    <property type="evidence" value="ECO:0007669"/>
    <property type="project" value="UniProtKB-KW"/>
</dbReference>
<dbReference type="GO" id="GO:0008233">
    <property type="term" value="F:peptidase activity"/>
    <property type="evidence" value="ECO:0007669"/>
    <property type="project" value="UniProtKB-KW"/>
</dbReference>
<keyword evidence="2" id="KW-0645">Protease</keyword>
<feature type="transmembrane region" description="Helical" evidence="1">
    <location>
        <begin position="57"/>
        <end position="76"/>
    </location>
</feature>
<gene>
    <name evidence="2" type="ORF">BJY16_008677</name>
</gene>
<accession>A0A7W7MCL2</accession>
<dbReference type="Proteomes" id="UP000546162">
    <property type="component" value="Unassembled WGS sequence"/>
</dbReference>
<keyword evidence="3" id="KW-1185">Reference proteome</keyword>
<evidence type="ECO:0000313" key="2">
    <source>
        <dbReference type="EMBL" id="MBB4745218.1"/>
    </source>
</evidence>